<accession>A0AA95JC50</accession>
<sequence length="77" mass="8490">MVVVTRLNGTKFYINALLIETIEETPDTLITLTTGKKFMVKENCSDVIRDIRHYIRSIGVLAAVTSKANTESEGATS</sequence>
<dbReference type="PANTHER" id="PTHR39185">
    <property type="entry name" value="SWARMING MOTILITY PROTEIN SWRD"/>
    <property type="match status" value="1"/>
</dbReference>
<evidence type="ECO:0000313" key="2">
    <source>
        <dbReference type="Proteomes" id="UP001178662"/>
    </source>
</evidence>
<gene>
    <name evidence="1" type="ORF">P0Y55_09090</name>
</gene>
<dbReference type="InterPro" id="IPR009384">
    <property type="entry name" value="SwrD-like"/>
</dbReference>
<dbReference type="AlphaFoldDB" id="A0AA95JC50"/>
<dbReference type="Proteomes" id="UP001178662">
    <property type="component" value="Chromosome"/>
</dbReference>
<evidence type="ECO:0000313" key="1">
    <source>
        <dbReference type="EMBL" id="WEK56183.1"/>
    </source>
</evidence>
<dbReference type="EMBL" id="CP119317">
    <property type="protein sequence ID" value="WEK56183.1"/>
    <property type="molecule type" value="Genomic_DNA"/>
</dbReference>
<dbReference type="Pfam" id="PF06289">
    <property type="entry name" value="FlbD"/>
    <property type="match status" value="1"/>
</dbReference>
<keyword evidence="1" id="KW-0966">Cell projection</keyword>
<organism evidence="1 2">
    <name type="scientific">Candidatus Cohnella colombiensis</name>
    <dbReference type="NCBI Taxonomy" id="3121368"/>
    <lineage>
        <taxon>Bacteria</taxon>
        <taxon>Bacillati</taxon>
        <taxon>Bacillota</taxon>
        <taxon>Bacilli</taxon>
        <taxon>Bacillales</taxon>
        <taxon>Paenibacillaceae</taxon>
        <taxon>Cohnella</taxon>
    </lineage>
</organism>
<reference evidence="1" key="1">
    <citation type="submission" date="2023-03" db="EMBL/GenBank/DDBJ databases">
        <title>Andean soil-derived lignocellulolytic bacterial consortium as a source of novel taxa and putative plastic-active enzymes.</title>
        <authorList>
            <person name="Diaz-Garcia L."/>
            <person name="Chuvochina M."/>
            <person name="Feuerriegel G."/>
            <person name="Bunk B."/>
            <person name="Sproer C."/>
            <person name="Streit W.R."/>
            <person name="Rodriguez L.M."/>
            <person name="Overmann J."/>
            <person name="Jimenez D.J."/>
        </authorList>
    </citation>
    <scope>NUCLEOTIDE SEQUENCE</scope>
    <source>
        <strain evidence="1">MAG 2441</strain>
    </source>
</reference>
<keyword evidence="1" id="KW-0282">Flagellum</keyword>
<protein>
    <submittedName>
        <fullName evidence="1">Flagellar FlbD family protein</fullName>
    </submittedName>
</protein>
<name>A0AA95JC50_9BACL</name>
<proteinExistence type="predicted"/>
<dbReference type="PANTHER" id="PTHR39185:SF1">
    <property type="entry name" value="SWARMING MOTILITY PROTEIN SWRD"/>
    <property type="match status" value="1"/>
</dbReference>
<keyword evidence="1" id="KW-0969">Cilium</keyword>
<keyword evidence="2" id="KW-1185">Reference proteome</keyword>